<feature type="region of interest" description="Disordered" evidence="1">
    <location>
        <begin position="1"/>
        <end position="102"/>
    </location>
</feature>
<gene>
    <name evidence="2" type="ORF">C0Q70_10908</name>
</gene>
<keyword evidence="3" id="KW-1185">Reference proteome</keyword>
<evidence type="ECO:0000313" key="3">
    <source>
        <dbReference type="Proteomes" id="UP000245119"/>
    </source>
</evidence>
<proteinExistence type="predicted"/>
<organism evidence="2 3">
    <name type="scientific">Pomacea canaliculata</name>
    <name type="common">Golden apple snail</name>
    <dbReference type="NCBI Taxonomy" id="400727"/>
    <lineage>
        <taxon>Eukaryota</taxon>
        <taxon>Metazoa</taxon>
        <taxon>Spiralia</taxon>
        <taxon>Lophotrochozoa</taxon>
        <taxon>Mollusca</taxon>
        <taxon>Gastropoda</taxon>
        <taxon>Caenogastropoda</taxon>
        <taxon>Architaenioglossa</taxon>
        <taxon>Ampullarioidea</taxon>
        <taxon>Ampullariidae</taxon>
        <taxon>Pomacea</taxon>
    </lineage>
</organism>
<dbReference type="Proteomes" id="UP000245119">
    <property type="component" value="Linkage Group LG6"/>
</dbReference>
<comment type="caution">
    <text evidence="2">The sequence shown here is derived from an EMBL/GenBank/DDBJ whole genome shotgun (WGS) entry which is preliminary data.</text>
</comment>
<accession>A0A2T7P4I4</accession>
<sequence>MDDSKRGETNTPSGVGWVSKATSPTDDEPTALRGSPTKGTGCVSKSQGHQRVLDSVKAAKSTGPEVSKRQDTRPIRQAIMADKTNRGGEGTKELTSADRMESQHVRFSARDMNGNKVVTERGA</sequence>
<protein>
    <submittedName>
        <fullName evidence="2">Uncharacterized protein</fullName>
    </submittedName>
</protein>
<reference evidence="2 3" key="1">
    <citation type="submission" date="2018-04" db="EMBL/GenBank/DDBJ databases">
        <title>The genome of golden apple snail Pomacea canaliculata provides insight into stress tolerance and invasive adaptation.</title>
        <authorList>
            <person name="Liu C."/>
            <person name="Liu B."/>
            <person name="Ren Y."/>
            <person name="Zhang Y."/>
            <person name="Wang H."/>
            <person name="Li S."/>
            <person name="Jiang F."/>
            <person name="Yin L."/>
            <person name="Zhang G."/>
            <person name="Qian W."/>
            <person name="Fan W."/>
        </authorList>
    </citation>
    <scope>NUCLEOTIDE SEQUENCE [LARGE SCALE GENOMIC DNA]</scope>
    <source>
        <strain evidence="2">SZHN2017</strain>
        <tissue evidence="2">Muscle</tissue>
    </source>
</reference>
<name>A0A2T7P4I4_POMCA</name>
<dbReference type="EMBL" id="PZQS01000006">
    <property type="protein sequence ID" value="PVD28321.1"/>
    <property type="molecule type" value="Genomic_DNA"/>
</dbReference>
<evidence type="ECO:0000313" key="2">
    <source>
        <dbReference type="EMBL" id="PVD28321.1"/>
    </source>
</evidence>
<evidence type="ECO:0000256" key="1">
    <source>
        <dbReference type="SAM" id="MobiDB-lite"/>
    </source>
</evidence>
<dbReference type="AlphaFoldDB" id="A0A2T7P4I4"/>
<feature type="compositionally biased region" description="Basic and acidic residues" evidence="1">
    <location>
        <begin position="83"/>
        <end position="102"/>
    </location>
</feature>